<gene>
    <name evidence="4" type="ORF">NEMVEDRAFT_v1g236362</name>
</gene>
<keyword evidence="3" id="KW-0539">Nucleus</keyword>
<evidence type="ECO:0000256" key="3">
    <source>
        <dbReference type="ARBA" id="ARBA00023242"/>
    </source>
</evidence>
<dbReference type="InParanoid" id="A7RHZ6"/>
<dbReference type="GO" id="GO:0006289">
    <property type="term" value="P:nucleotide-excision repair"/>
    <property type="evidence" value="ECO:0000318"/>
    <property type="project" value="GO_Central"/>
</dbReference>
<dbReference type="FunFam" id="2.40.50.140:FF:000395">
    <property type="entry name" value="Replication protein A3"/>
    <property type="match status" value="1"/>
</dbReference>
<dbReference type="GO" id="GO:0003684">
    <property type="term" value="F:damaged DNA binding"/>
    <property type="evidence" value="ECO:0000318"/>
    <property type="project" value="GO_Central"/>
</dbReference>
<dbReference type="InterPro" id="IPR012340">
    <property type="entry name" value="NA-bd_OB-fold"/>
</dbReference>
<dbReference type="GO" id="GO:0005662">
    <property type="term" value="C:DNA replication factor A complex"/>
    <property type="evidence" value="ECO:0000318"/>
    <property type="project" value="GO_Central"/>
</dbReference>
<keyword evidence="5" id="KW-1185">Reference proteome</keyword>
<evidence type="ECO:0000256" key="2">
    <source>
        <dbReference type="ARBA" id="ARBA00009761"/>
    </source>
</evidence>
<dbReference type="OrthoDB" id="188186at2759"/>
<dbReference type="GO" id="GO:0003697">
    <property type="term" value="F:single-stranded DNA binding"/>
    <property type="evidence" value="ECO:0000318"/>
    <property type="project" value="GO_Central"/>
</dbReference>
<dbReference type="PANTHER" id="PTHR15114:SF1">
    <property type="entry name" value="REPLICATION PROTEIN A 14 KDA SUBUNIT"/>
    <property type="match status" value="1"/>
</dbReference>
<dbReference type="Gene3D" id="2.40.50.140">
    <property type="entry name" value="Nucleic acid-binding proteins"/>
    <property type="match status" value="1"/>
</dbReference>
<reference evidence="4 5" key="1">
    <citation type="journal article" date="2007" name="Science">
        <title>Sea anemone genome reveals ancestral eumetazoan gene repertoire and genomic organization.</title>
        <authorList>
            <person name="Putnam N.H."/>
            <person name="Srivastava M."/>
            <person name="Hellsten U."/>
            <person name="Dirks B."/>
            <person name="Chapman J."/>
            <person name="Salamov A."/>
            <person name="Terry A."/>
            <person name="Shapiro H."/>
            <person name="Lindquist E."/>
            <person name="Kapitonov V.V."/>
            <person name="Jurka J."/>
            <person name="Genikhovich G."/>
            <person name="Grigoriev I.V."/>
            <person name="Lucas S.M."/>
            <person name="Steele R.E."/>
            <person name="Finnerty J.R."/>
            <person name="Technau U."/>
            <person name="Martindale M.Q."/>
            <person name="Rokhsar D.S."/>
        </authorList>
    </citation>
    <scope>NUCLEOTIDE SEQUENCE [LARGE SCALE GENOMIC DNA]</scope>
    <source>
        <strain evidence="5">CH2 X CH6</strain>
    </source>
</reference>
<dbReference type="SUPFAM" id="SSF50249">
    <property type="entry name" value="Nucleic acid-binding proteins"/>
    <property type="match status" value="1"/>
</dbReference>
<sequence length="114" mass="12512">MDAPRVNASMMKQYSGRLVCFVGSVSEINSTGTELKMLSSDDKMIHVVLPEPLDEALQGVVEVVGRVERDLTISAQRIISYAGREEFDLSLYNEAITLAAGFPEMFACEQSSGY</sequence>
<accession>A7RHZ6</accession>
<dbReference type="GO" id="GO:0000724">
    <property type="term" value="P:double-strand break repair via homologous recombination"/>
    <property type="evidence" value="ECO:0000318"/>
    <property type="project" value="GO_Central"/>
</dbReference>
<dbReference type="KEGG" id="nve:5521318"/>
<dbReference type="GO" id="GO:0006298">
    <property type="term" value="P:mismatch repair"/>
    <property type="evidence" value="ECO:0000318"/>
    <property type="project" value="GO_Central"/>
</dbReference>
<comment type="similarity">
    <text evidence="2">Belongs to the replication factor A protein 3 family.</text>
</comment>
<dbReference type="HOGENOM" id="CLU_141922_0_0_1"/>
<dbReference type="OMA" id="HEFPEYY"/>
<dbReference type="GO" id="GO:0035861">
    <property type="term" value="C:site of double-strand break"/>
    <property type="evidence" value="ECO:0000318"/>
    <property type="project" value="GO_Central"/>
</dbReference>
<comment type="subcellular location">
    <subcellularLocation>
        <location evidence="1">Nucleus</location>
    </subcellularLocation>
</comment>
<name>A7RHZ6_NEMVE</name>
<evidence type="ECO:0000313" key="4">
    <source>
        <dbReference type="EMBL" id="EDO49061.1"/>
    </source>
</evidence>
<evidence type="ECO:0008006" key="6">
    <source>
        <dbReference type="Google" id="ProtNLM"/>
    </source>
</evidence>
<proteinExistence type="inferred from homology"/>
<organism evidence="4 5">
    <name type="scientific">Nematostella vectensis</name>
    <name type="common">Starlet sea anemone</name>
    <dbReference type="NCBI Taxonomy" id="45351"/>
    <lineage>
        <taxon>Eukaryota</taxon>
        <taxon>Metazoa</taxon>
        <taxon>Cnidaria</taxon>
        <taxon>Anthozoa</taxon>
        <taxon>Hexacorallia</taxon>
        <taxon>Actiniaria</taxon>
        <taxon>Edwardsiidae</taxon>
        <taxon>Nematostella</taxon>
    </lineage>
</organism>
<evidence type="ECO:0000313" key="5">
    <source>
        <dbReference type="Proteomes" id="UP000001593"/>
    </source>
</evidence>
<dbReference type="GO" id="GO:0006260">
    <property type="term" value="P:DNA replication"/>
    <property type="evidence" value="ECO:0000318"/>
    <property type="project" value="GO_Central"/>
</dbReference>
<dbReference type="Proteomes" id="UP000001593">
    <property type="component" value="Unassembled WGS sequence"/>
</dbReference>
<protein>
    <recommendedName>
        <fullName evidence="6">Replication protein A 14 kDa subunit</fullName>
    </recommendedName>
</protein>
<dbReference type="InterPro" id="IPR013970">
    <property type="entry name" value="Rfa2"/>
</dbReference>
<evidence type="ECO:0000256" key="1">
    <source>
        <dbReference type="ARBA" id="ARBA00004123"/>
    </source>
</evidence>
<dbReference type="PANTHER" id="PTHR15114">
    <property type="entry name" value="REPLICATION PROTEIN A3"/>
    <property type="match status" value="1"/>
</dbReference>
<dbReference type="eggNOG" id="ENOG502S203">
    <property type="taxonomic scope" value="Eukaryota"/>
</dbReference>
<dbReference type="PhylomeDB" id="A7RHZ6"/>
<dbReference type="EMBL" id="DS469511">
    <property type="protein sequence ID" value="EDO49061.1"/>
    <property type="molecule type" value="Genomic_DNA"/>
</dbReference>
<dbReference type="AlphaFoldDB" id="A7RHZ6"/>
<dbReference type="STRING" id="45351.A7RHZ6"/>
<dbReference type="GO" id="GO:0006284">
    <property type="term" value="P:base-excision repair"/>
    <property type="evidence" value="ECO:0000318"/>
    <property type="project" value="GO_Central"/>
</dbReference>
<dbReference type="Pfam" id="PF08661">
    <property type="entry name" value="Rep_fac-A_3"/>
    <property type="match status" value="1"/>
</dbReference>